<organism evidence="1 2">
    <name type="scientific">Dokdonella fugitiva</name>
    <dbReference type="NCBI Taxonomy" id="328517"/>
    <lineage>
        <taxon>Bacteria</taxon>
        <taxon>Pseudomonadati</taxon>
        <taxon>Pseudomonadota</taxon>
        <taxon>Gammaproteobacteria</taxon>
        <taxon>Lysobacterales</taxon>
        <taxon>Rhodanobacteraceae</taxon>
        <taxon>Dokdonella</taxon>
    </lineage>
</organism>
<name>A0A839F8S3_9GAMM</name>
<protein>
    <recommendedName>
        <fullName evidence="3">Phage protein D</fullName>
    </recommendedName>
</protein>
<gene>
    <name evidence="1" type="ORF">FHW12_004205</name>
</gene>
<reference evidence="1 2" key="1">
    <citation type="submission" date="2020-07" db="EMBL/GenBank/DDBJ databases">
        <title>Genomic Encyclopedia of Type Strains, Phase IV (KMG-V): Genome sequencing to study the core and pangenomes of soil and plant-associated prokaryotes.</title>
        <authorList>
            <person name="Whitman W."/>
        </authorList>
    </citation>
    <scope>NUCLEOTIDE SEQUENCE [LARGE SCALE GENOMIC DNA]</scope>
    <source>
        <strain evidence="1 2">RH2WT43</strain>
    </source>
</reference>
<dbReference type="RefSeq" id="WP_182532992.1">
    <property type="nucleotide sequence ID" value="NZ_JACGXL010000009.1"/>
</dbReference>
<evidence type="ECO:0000313" key="1">
    <source>
        <dbReference type="EMBL" id="MBA8889958.1"/>
    </source>
</evidence>
<sequence>MLDGIQLTLLIGALLPEPVPQALVDALQSAQVTSQAGERSGFQLVFGVGKGAPGVGALLEQGYFDPPRRVVIVAMVNGSPNVLMDGVITRHDLAPSNEPGQSKLTVTGEDLSRMLDLIDFSWLIKYPAMPAEARVALILAKYAMYGIVPAIVPSIMIDVPLPTDTIPGHRGTDLQYLNLLAQRVGYVFYLQPGPLPGMNIAYWGPEIRVGVPQAALVVNSDAHSNVESMSFSFDGFAKTLNVILILLKETHIPIPIPVPDVNPISPPLGPRMPVPLRIEPMTGLAKFTPIQAALIAIARAARTADVVSGSGSLDVVRYGQLLQARQLVEVRGAGLPHDGWHYVKSVTHQIKPGEFKQSFTLARNAFMPWTGG</sequence>
<dbReference type="EMBL" id="JACGXL010000009">
    <property type="protein sequence ID" value="MBA8889958.1"/>
    <property type="molecule type" value="Genomic_DNA"/>
</dbReference>
<evidence type="ECO:0008006" key="3">
    <source>
        <dbReference type="Google" id="ProtNLM"/>
    </source>
</evidence>
<accession>A0A839F8S3</accession>
<evidence type="ECO:0000313" key="2">
    <source>
        <dbReference type="Proteomes" id="UP000550401"/>
    </source>
</evidence>
<dbReference type="Proteomes" id="UP000550401">
    <property type="component" value="Unassembled WGS sequence"/>
</dbReference>
<comment type="caution">
    <text evidence="1">The sequence shown here is derived from an EMBL/GenBank/DDBJ whole genome shotgun (WGS) entry which is preliminary data.</text>
</comment>
<dbReference type="AlphaFoldDB" id="A0A839F8S3"/>
<proteinExistence type="predicted"/>
<keyword evidence="2" id="KW-1185">Reference proteome</keyword>